<dbReference type="GO" id="GO:0006508">
    <property type="term" value="P:proteolysis"/>
    <property type="evidence" value="ECO:0007669"/>
    <property type="project" value="InterPro"/>
</dbReference>
<dbReference type="PANTHER" id="PTHR48104">
    <property type="entry name" value="METACASPASE-4"/>
    <property type="match status" value="1"/>
</dbReference>
<evidence type="ECO:0000256" key="1">
    <source>
        <dbReference type="ARBA" id="ARBA00009005"/>
    </source>
</evidence>
<evidence type="ECO:0000256" key="2">
    <source>
        <dbReference type="SAM" id="MobiDB-lite"/>
    </source>
</evidence>
<reference evidence="4" key="2">
    <citation type="journal article" date="2020" name="Nat. Commun.">
        <title>Large-scale genome sequencing of mycorrhizal fungi provides insights into the early evolution of symbiotic traits.</title>
        <authorList>
            <person name="Miyauchi S."/>
            <person name="Kiss E."/>
            <person name="Kuo A."/>
            <person name="Drula E."/>
            <person name="Kohler A."/>
            <person name="Sanchez-Garcia M."/>
            <person name="Morin E."/>
            <person name="Andreopoulos B."/>
            <person name="Barry K.W."/>
            <person name="Bonito G."/>
            <person name="Buee M."/>
            <person name="Carver A."/>
            <person name="Chen C."/>
            <person name="Cichocki N."/>
            <person name="Clum A."/>
            <person name="Culley D."/>
            <person name="Crous P.W."/>
            <person name="Fauchery L."/>
            <person name="Girlanda M."/>
            <person name="Hayes R.D."/>
            <person name="Keri Z."/>
            <person name="LaButti K."/>
            <person name="Lipzen A."/>
            <person name="Lombard V."/>
            <person name="Magnuson J."/>
            <person name="Maillard F."/>
            <person name="Murat C."/>
            <person name="Nolan M."/>
            <person name="Ohm R.A."/>
            <person name="Pangilinan J."/>
            <person name="Pereira M.F."/>
            <person name="Perotto S."/>
            <person name="Peter M."/>
            <person name="Pfister S."/>
            <person name="Riley R."/>
            <person name="Sitrit Y."/>
            <person name="Stielow J.B."/>
            <person name="Szollosi G."/>
            <person name="Zifcakova L."/>
            <person name="Stursova M."/>
            <person name="Spatafora J.W."/>
            <person name="Tedersoo L."/>
            <person name="Vaario L.M."/>
            <person name="Yamada A."/>
            <person name="Yan M."/>
            <person name="Wang P."/>
            <person name="Xu J."/>
            <person name="Bruns T."/>
            <person name="Baldrian P."/>
            <person name="Vilgalys R."/>
            <person name="Dunand C."/>
            <person name="Henrissat B."/>
            <person name="Grigoriev I.V."/>
            <person name="Hibbett D."/>
            <person name="Nagy L.G."/>
            <person name="Martin F.M."/>
        </authorList>
    </citation>
    <scope>NUCLEOTIDE SEQUENCE</scope>
    <source>
        <strain evidence="4">Prilba</strain>
    </source>
</reference>
<organism evidence="4 5">
    <name type="scientific">Russula ochroleuca</name>
    <dbReference type="NCBI Taxonomy" id="152965"/>
    <lineage>
        <taxon>Eukaryota</taxon>
        <taxon>Fungi</taxon>
        <taxon>Dikarya</taxon>
        <taxon>Basidiomycota</taxon>
        <taxon>Agaricomycotina</taxon>
        <taxon>Agaricomycetes</taxon>
        <taxon>Russulales</taxon>
        <taxon>Russulaceae</taxon>
        <taxon>Russula</taxon>
    </lineage>
</organism>
<evidence type="ECO:0000259" key="3">
    <source>
        <dbReference type="Pfam" id="PF00656"/>
    </source>
</evidence>
<dbReference type="OrthoDB" id="3223806at2759"/>
<evidence type="ECO:0000313" key="5">
    <source>
        <dbReference type="Proteomes" id="UP000759537"/>
    </source>
</evidence>
<feature type="region of interest" description="Disordered" evidence="2">
    <location>
        <begin position="1"/>
        <end position="113"/>
    </location>
</feature>
<dbReference type="EMBL" id="WHVB01000017">
    <property type="protein sequence ID" value="KAF8474335.1"/>
    <property type="molecule type" value="Genomic_DNA"/>
</dbReference>
<keyword evidence="5" id="KW-1185">Reference proteome</keyword>
<sequence length="488" mass="55017">MGNCLSSVLPRRMLGTSRGSSAKGNNLTKDEGNVRVPDEVDNTRLPQGEDSTRVAKEEDNTRLPKDEDKTRVPKDEDNTRLPKDEDNTRLPKDGDDTHLPKDEDNKTQGTATKRRALLVGISYTSPSNTWSPLDGPHGDVDRYRDLLINTYGYHLEDIVVLKDLPEVPALSQPTRVNMIRELKALVFDAAQGDRFTFFYSGHSDQQDAVIDQQEETGMDEMLITSDEETIIDDELKEILVDPLPVGCSLLAILDTCHSGTLLDLPHYHCNSVYVPWQSKGERRTMTIRNMNVRRQATGYANSTSEPPLSIEGAIEGDQPAVESLQLDTQLSEGRTAVQRELSPTRRSPRESRRPRERMLFSSQTRYASPEARFACDGWCKFSDDSHPNVLSLSACSDLQRAWEGPKGSLTTVLCNYLKKYSSPSYSALMAHINFQLHDNALALHEYTRHERKRSHVGQADRFDGELDNFQQPELSSLVRLKMDDILQL</sequence>
<dbReference type="InterPro" id="IPR011600">
    <property type="entry name" value="Pept_C14_caspase"/>
</dbReference>
<comment type="caution">
    <text evidence="4">The sequence shown here is derived from an EMBL/GenBank/DDBJ whole genome shotgun (WGS) entry which is preliminary data.</text>
</comment>
<feature type="compositionally biased region" description="Polar residues" evidence="2">
    <location>
        <begin position="17"/>
        <end position="27"/>
    </location>
</feature>
<protein>
    <submittedName>
        <fullName evidence="4">Caspase domain-containing protein</fullName>
    </submittedName>
</protein>
<feature type="compositionally biased region" description="Basic and acidic residues" evidence="2">
    <location>
        <begin position="50"/>
        <end position="106"/>
    </location>
</feature>
<gene>
    <name evidence="4" type="ORF">DFH94DRAFT_125188</name>
</gene>
<dbReference type="Pfam" id="PF00656">
    <property type="entry name" value="Peptidase_C14"/>
    <property type="match status" value="1"/>
</dbReference>
<dbReference type="PANTHER" id="PTHR48104:SF30">
    <property type="entry name" value="METACASPASE-1"/>
    <property type="match status" value="1"/>
</dbReference>
<feature type="compositionally biased region" description="Basic and acidic residues" evidence="2">
    <location>
        <begin position="28"/>
        <end position="42"/>
    </location>
</feature>
<accession>A0A9P5K0D0</accession>
<dbReference type="InterPro" id="IPR050452">
    <property type="entry name" value="Metacaspase"/>
</dbReference>
<evidence type="ECO:0000313" key="4">
    <source>
        <dbReference type="EMBL" id="KAF8474335.1"/>
    </source>
</evidence>
<dbReference type="GO" id="GO:0004197">
    <property type="term" value="F:cysteine-type endopeptidase activity"/>
    <property type="evidence" value="ECO:0007669"/>
    <property type="project" value="InterPro"/>
</dbReference>
<reference evidence="4" key="1">
    <citation type="submission" date="2019-10" db="EMBL/GenBank/DDBJ databases">
        <authorList>
            <consortium name="DOE Joint Genome Institute"/>
            <person name="Kuo A."/>
            <person name="Miyauchi S."/>
            <person name="Kiss E."/>
            <person name="Drula E."/>
            <person name="Kohler A."/>
            <person name="Sanchez-Garcia M."/>
            <person name="Andreopoulos B."/>
            <person name="Barry K.W."/>
            <person name="Bonito G."/>
            <person name="Buee M."/>
            <person name="Carver A."/>
            <person name="Chen C."/>
            <person name="Cichocki N."/>
            <person name="Clum A."/>
            <person name="Culley D."/>
            <person name="Crous P.W."/>
            <person name="Fauchery L."/>
            <person name="Girlanda M."/>
            <person name="Hayes R."/>
            <person name="Keri Z."/>
            <person name="LaButti K."/>
            <person name="Lipzen A."/>
            <person name="Lombard V."/>
            <person name="Magnuson J."/>
            <person name="Maillard F."/>
            <person name="Morin E."/>
            <person name="Murat C."/>
            <person name="Nolan M."/>
            <person name="Ohm R."/>
            <person name="Pangilinan J."/>
            <person name="Pereira M."/>
            <person name="Perotto S."/>
            <person name="Peter M."/>
            <person name="Riley R."/>
            <person name="Sitrit Y."/>
            <person name="Stielow B."/>
            <person name="Szollosi G."/>
            <person name="Zifcakova L."/>
            <person name="Stursova M."/>
            <person name="Spatafora J.W."/>
            <person name="Tedersoo L."/>
            <person name="Vaario L.-M."/>
            <person name="Yamada A."/>
            <person name="Yan M."/>
            <person name="Wang P."/>
            <person name="Xu J."/>
            <person name="Bruns T."/>
            <person name="Baldrian P."/>
            <person name="Vilgalys R."/>
            <person name="Henrissat B."/>
            <person name="Grigoriev I.V."/>
            <person name="Hibbett D."/>
            <person name="Nagy L.G."/>
            <person name="Martin F.M."/>
        </authorList>
    </citation>
    <scope>NUCLEOTIDE SEQUENCE</scope>
    <source>
        <strain evidence="4">Prilba</strain>
    </source>
</reference>
<dbReference type="Proteomes" id="UP000759537">
    <property type="component" value="Unassembled WGS sequence"/>
</dbReference>
<feature type="region of interest" description="Disordered" evidence="2">
    <location>
        <begin position="328"/>
        <end position="357"/>
    </location>
</feature>
<dbReference type="GO" id="GO:0005737">
    <property type="term" value="C:cytoplasm"/>
    <property type="evidence" value="ECO:0007669"/>
    <property type="project" value="TreeGrafter"/>
</dbReference>
<feature type="domain" description="Peptidase C14 caspase" evidence="3">
    <location>
        <begin position="113"/>
        <end position="438"/>
    </location>
</feature>
<feature type="compositionally biased region" description="Basic and acidic residues" evidence="2">
    <location>
        <begin position="347"/>
        <end position="357"/>
    </location>
</feature>
<name>A0A9P5K0D0_9AGAM</name>
<dbReference type="AlphaFoldDB" id="A0A9P5K0D0"/>
<dbReference type="Gene3D" id="3.40.50.12660">
    <property type="match status" value="1"/>
</dbReference>
<proteinExistence type="inferred from homology"/>
<comment type="similarity">
    <text evidence="1">Belongs to the peptidase C14B family.</text>
</comment>